<dbReference type="AlphaFoldDB" id="A0A9X6NPK2"/>
<reference evidence="4" key="1">
    <citation type="submission" date="2017-01" db="EMBL/GenBank/DDBJ databases">
        <title>Comparative genomics of anhydrobiosis in the tardigrade Hypsibius dujardini.</title>
        <authorList>
            <person name="Yoshida Y."/>
            <person name="Koutsovoulos G."/>
            <person name="Laetsch D."/>
            <person name="Stevens L."/>
            <person name="Kumar S."/>
            <person name="Horikawa D."/>
            <person name="Ishino K."/>
            <person name="Komine S."/>
            <person name="Tomita M."/>
            <person name="Blaxter M."/>
            <person name="Arakawa K."/>
        </authorList>
    </citation>
    <scope>NUCLEOTIDE SEQUENCE [LARGE SCALE GENOMIC DNA]</scope>
    <source>
        <strain evidence="4">Z151</strain>
    </source>
</reference>
<dbReference type="OrthoDB" id="10671342at2759"/>
<protein>
    <recommendedName>
        <fullName evidence="5">CUB domain-containing protein</fullName>
    </recommendedName>
</protein>
<dbReference type="Proteomes" id="UP000192578">
    <property type="component" value="Unassembled WGS sequence"/>
</dbReference>
<dbReference type="EMBL" id="MTYJ01000325">
    <property type="protein sequence ID" value="OWA53499.1"/>
    <property type="molecule type" value="Genomic_DNA"/>
</dbReference>
<keyword evidence="2" id="KW-0732">Signal</keyword>
<feature type="transmembrane region" description="Helical" evidence="1">
    <location>
        <begin position="254"/>
        <end position="278"/>
    </location>
</feature>
<proteinExistence type="predicted"/>
<evidence type="ECO:0008006" key="5">
    <source>
        <dbReference type="Google" id="ProtNLM"/>
    </source>
</evidence>
<evidence type="ECO:0000313" key="4">
    <source>
        <dbReference type="Proteomes" id="UP000192578"/>
    </source>
</evidence>
<keyword evidence="1" id="KW-1133">Transmembrane helix</keyword>
<accession>A0A9X6NPK2</accession>
<comment type="caution">
    <text evidence="3">The sequence shown here is derived from an EMBL/GenBank/DDBJ whole genome shotgun (WGS) entry which is preliminary data.</text>
</comment>
<sequence>MMFPLVFYFVLINLCSALDTNYPKEFIDCDRSDEIAVVTLPCSANAQDRAGTLELYQPRASCNFTVTVDSTLCTGTQKYAIYFNIKKQDLAAQDIIEIYEGPALVRILTGGNQYSVGLTSYGQVLSNFSRKPTFDFWFEKETNQDTIKYSSLELDYVVVTDTPVSLPGWETKCQALSGFILDRHFCETGDRVNCPFEYNDLPVTYTQIGRPGANIPGYCVKSITTPRTTTRNYYNINTWNQGVYTGTYHSYSSFSGLTIAGIVIGTVFGVIMLFFILVRLFGASAKRNHVTLQETSTRHVVPSTSSQHLHQNSFVNYGYQPNRSYMPPSPGQTLPTIARDFMVPPPPAYTAVYPAGPPEDTAKF</sequence>
<evidence type="ECO:0000256" key="1">
    <source>
        <dbReference type="SAM" id="Phobius"/>
    </source>
</evidence>
<keyword evidence="4" id="KW-1185">Reference proteome</keyword>
<keyword evidence="1" id="KW-0472">Membrane</keyword>
<gene>
    <name evidence="3" type="ORF">BV898_17926</name>
</gene>
<evidence type="ECO:0000313" key="3">
    <source>
        <dbReference type="EMBL" id="OWA53499.1"/>
    </source>
</evidence>
<feature type="chain" id="PRO_5040888976" description="CUB domain-containing protein" evidence="2">
    <location>
        <begin position="18"/>
        <end position="364"/>
    </location>
</feature>
<evidence type="ECO:0000256" key="2">
    <source>
        <dbReference type="SAM" id="SignalP"/>
    </source>
</evidence>
<organism evidence="3 4">
    <name type="scientific">Hypsibius exemplaris</name>
    <name type="common">Freshwater tardigrade</name>
    <dbReference type="NCBI Taxonomy" id="2072580"/>
    <lineage>
        <taxon>Eukaryota</taxon>
        <taxon>Metazoa</taxon>
        <taxon>Ecdysozoa</taxon>
        <taxon>Tardigrada</taxon>
        <taxon>Eutardigrada</taxon>
        <taxon>Parachela</taxon>
        <taxon>Hypsibioidea</taxon>
        <taxon>Hypsibiidae</taxon>
        <taxon>Hypsibius</taxon>
    </lineage>
</organism>
<name>A0A9X6NPK2_HYPEX</name>
<feature type="signal peptide" evidence="2">
    <location>
        <begin position="1"/>
        <end position="17"/>
    </location>
</feature>
<keyword evidence="1" id="KW-0812">Transmembrane</keyword>